<evidence type="ECO:0000313" key="2">
    <source>
        <dbReference type="EMBL" id="RYQ87616.1"/>
    </source>
</evidence>
<dbReference type="AlphaFoldDB" id="A0A444XD16"/>
<dbReference type="InterPro" id="IPR055357">
    <property type="entry name" value="LRR_At1g61320_AtMIF1"/>
</dbReference>
<gene>
    <name evidence="2" type="ORF">Ahy_B09g095134</name>
</gene>
<name>A0A444XD16_ARAHY</name>
<reference evidence="2 3" key="1">
    <citation type="submission" date="2019-01" db="EMBL/GenBank/DDBJ databases">
        <title>Sequencing of cultivated peanut Arachis hypogaea provides insights into genome evolution and oil improvement.</title>
        <authorList>
            <person name="Chen X."/>
        </authorList>
    </citation>
    <scope>NUCLEOTIDE SEQUENCE [LARGE SCALE GENOMIC DNA]</scope>
    <source>
        <strain evidence="3">cv. Fuhuasheng</strain>
        <tissue evidence="2">Leaves</tissue>
    </source>
</reference>
<dbReference type="InterPro" id="IPR055411">
    <property type="entry name" value="LRR_FXL15/At3g58940/PEG3-like"/>
</dbReference>
<proteinExistence type="predicted"/>
<feature type="domain" description="F-box" evidence="1">
    <location>
        <begin position="539"/>
        <end position="579"/>
    </location>
</feature>
<dbReference type="SUPFAM" id="SSF52047">
    <property type="entry name" value="RNI-like"/>
    <property type="match status" value="2"/>
</dbReference>
<comment type="caution">
    <text evidence="2">The sequence shown here is derived from an EMBL/GenBank/DDBJ whole genome shotgun (WGS) entry which is preliminary data.</text>
</comment>
<organism evidence="2 3">
    <name type="scientific">Arachis hypogaea</name>
    <name type="common">Peanut</name>
    <dbReference type="NCBI Taxonomy" id="3818"/>
    <lineage>
        <taxon>Eukaryota</taxon>
        <taxon>Viridiplantae</taxon>
        <taxon>Streptophyta</taxon>
        <taxon>Embryophyta</taxon>
        <taxon>Tracheophyta</taxon>
        <taxon>Spermatophyta</taxon>
        <taxon>Magnoliopsida</taxon>
        <taxon>eudicotyledons</taxon>
        <taxon>Gunneridae</taxon>
        <taxon>Pentapetalae</taxon>
        <taxon>rosids</taxon>
        <taxon>fabids</taxon>
        <taxon>Fabales</taxon>
        <taxon>Fabaceae</taxon>
        <taxon>Papilionoideae</taxon>
        <taxon>50 kb inversion clade</taxon>
        <taxon>dalbergioids sensu lato</taxon>
        <taxon>Dalbergieae</taxon>
        <taxon>Pterocarpus clade</taxon>
        <taxon>Arachis</taxon>
    </lineage>
</organism>
<accession>A0A444XD16</accession>
<evidence type="ECO:0000313" key="3">
    <source>
        <dbReference type="Proteomes" id="UP000289738"/>
    </source>
</evidence>
<dbReference type="PANTHER" id="PTHR34145">
    <property type="entry name" value="OS02G0105600 PROTEIN"/>
    <property type="match status" value="1"/>
</dbReference>
<protein>
    <recommendedName>
        <fullName evidence="1">F-box domain-containing protein</fullName>
    </recommendedName>
</protein>
<dbReference type="SMART" id="SM00256">
    <property type="entry name" value="FBOX"/>
    <property type="match status" value="2"/>
</dbReference>
<dbReference type="Pfam" id="PF00646">
    <property type="entry name" value="F-box"/>
    <property type="match status" value="2"/>
</dbReference>
<dbReference type="Pfam" id="PF24758">
    <property type="entry name" value="LRR_At5g56370"/>
    <property type="match status" value="2"/>
</dbReference>
<dbReference type="EMBL" id="SDMP01000019">
    <property type="protein sequence ID" value="RYQ87616.1"/>
    <property type="molecule type" value="Genomic_DNA"/>
</dbReference>
<dbReference type="Pfam" id="PF23622">
    <property type="entry name" value="LRR_At1g61320_AtMIF1"/>
    <property type="match status" value="2"/>
</dbReference>
<dbReference type="InterPro" id="IPR053772">
    <property type="entry name" value="At1g61320/At1g61330-like"/>
</dbReference>
<dbReference type="SUPFAM" id="SSF81383">
    <property type="entry name" value="F-box domain"/>
    <property type="match status" value="2"/>
</dbReference>
<feature type="domain" description="F-box" evidence="1">
    <location>
        <begin position="7"/>
        <end position="47"/>
    </location>
</feature>
<dbReference type="InterPro" id="IPR032675">
    <property type="entry name" value="LRR_dom_sf"/>
</dbReference>
<dbReference type="InterPro" id="IPR036047">
    <property type="entry name" value="F-box-like_dom_sf"/>
</dbReference>
<dbReference type="PANTHER" id="PTHR34145:SF28">
    <property type="entry name" value="F-BOX DOMAIN-CONTAINING PROTEIN"/>
    <property type="match status" value="1"/>
</dbReference>
<evidence type="ECO:0000259" key="1">
    <source>
        <dbReference type="SMART" id="SM00256"/>
    </source>
</evidence>
<dbReference type="Proteomes" id="UP000289738">
    <property type="component" value="Chromosome B09"/>
</dbReference>
<dbReference type="Gene3D" id="3.80.10.10">
    <property type="entry name" value="Ribonuclease Inhibitor"/>
    <property type="match status" value="2"/>
</dbReference>
<dbReference type="InterPro" id="IPR001810">
    <property type="entry name" value="F-box_dom"/>
</dbReference>
<sequence length="1013" mass="118665">MDRISALPKHILHDILARLPEKDAAMTSVLSNEWRDTWYSFPILSICDRIIIGSYSPQIISKLDKLIGYVTRRLLKLREQSLTTKVFKLDMRPEHNNYMSHHFDLWMNMVSENRVEVLELCLLYFAPYLVRQYDLPRCVFEVRSLTKLVLKGKITLNQSFFNHSIKLFSLRTLCLRELLVEDKGIIEHLISHCPLLEDLTVYCCLVYNRKNPFENEKFVESLFLHGLQKLKEAEIQGIKEVYIDAPNLENLCYAYGPFYNLEVPLKLNLDSFTRLRCLRLRNSSITEKWLLDLFHKFPFLEHLELCSCNMLERINISSAQLMILEVNSDLKEVNIDAPNLLSFDYCGDHRAIISFLTSSDHLVFNASPVHEFRHGYYSLREFIQNIKPQKVLASLSLSVYHSNGIEQNCLSIQQVSSIPPSIKCLELDSSPNEDEDLYFHYMNWLLSCCCPKTISFFFQYDYGMKPFTVFVYELLMGRKKQEWFDHFGGTKCWWHDLKIVKVTYSFNVDEKLDFKNAVNAILLSTDDRESVKMDRISALPKHILHDILARLPEKDAAMTSVLSNEWRDTWYSFPILSICDRIIIGSYSPQIISKLDKLIGYVTRRLLKLREQSLTTKVFKLDMRPEHNNYMSHHFDLWMNMVSENRVEVLELCLLYFAPYLVRQYDLPRCVFEVRSLTKLVLKGKITLNQSFFNHSIKLFSLRTLCLRELLVEDKGIIEHLISHCPLLEDLTVYCCLVYNRKNPFENEKFVESLFLHGLQKLKEAEIQGIKEVYIDAPNLENLCYAYGPFYNLEVPLKLNLDSFTRLRCLRLRNSSITEKWLLDLFHKFPFLEHLELCSCNMLERINISSAQLMILEVNSDLKEVNIDAPNLLSFDYCGDHRAIISFLTSSDHLVFNASPVHEFRHGYYSLREFIQNIKPQKVLASLSLSVYHSNGIEQNCLSIQQVSSIPPSIKCLELDSSPNEDEDLYFHYMNWLLSCCCPKTISFFFQYDYGMKPFTVNWFAINVFTIFS</sequence>
<keyword evidence="3" id="KW-1185">Reference proteome</keyword>